<dbReference type="EMBL" id="CP141615">
    <property type="protein sequence ID" value="WRP16011.1"/>
    <property type="molecule type" value="Genomic_DNA"/>
</dbReference>
<gene>
    <name evidence="1" type="ORF">U7230_07780</name>
</gene>
<evidence type="ECO:0000313" key="1">
    <source>
        <dbReference type="EMBL" id="WRP16011.1"/>
    </source>
</evidence>
<evidence type="ECO:0008006" key="3">
    <source>
        <dbReference type="Google" id="ProtNLM"/>
    </source>
</evidence>
<evidence type="ECO:0000313" key="2">
    <source>
        <dbReference type="Proteomes" id="UP001332192"/>
    </source>
</evidence>
<keyword evidence="2" id="KW-1185">Reference proteome</keyword>
<protein>
    <recommendedName>
        <fullName evidence="3">PIN domain-containing protein</fullName>
    </recommendedName>
</protein>
<sequence>MIVYIESNFVLELVFDQAQRAFAEHILGFVEQGGASLRLPAFTLLEPFYRVTSQVKRRSELRRLLEQERKHLARATDEGGRAAEASVAQAIRALDEANLTEYERLYITLDRTLACAQILTVTHSVYLRARRYQDEYDLEYPDAVIAASVIEDLEHHQDEAAFLCRDSALTDSMVRAEFDRRHCVLLTNFERAAHFVTGRKGLAGSA</sequence>
<dbReference type="RefSeq" id="WP_324715284.1">
    <property type="nucleotide sequence ID" value="NZ_CP141615.1"/>
</dbReference>
<accession>A0ABZ1BTP4</accession>
<name>A0ABZ1BTP4_9FIRM</name>
<proteinExistence type="predicted"/>
<dbReference type="Proteomes" id="UP001332192">
    <property type="component" value="Chromosome"/>
</dbReference>
<organism evidence="1 2">
    <name type="scientific">Carboxydichorda subterranea</name>
    <dbReference type="NCBI Taxonomy" id="3109565"/>
    <lineage>
        <taxon>Bacteria</taxon>
        <taxon>Bacillati</taxon>
        <taxon>Bacillota</taxon>
        <taxon>Limnochordia</taxon>
        <taxon>Limnochordales</taxon>
        <taxon>Geochordaceae</taxon>
        <taxon>Carboxydichorda</taxon>
    </lineage>
</organism>
<reference evidence="1 2" key="1">
    <citation type="journal article" date="2024" name="Front. Microbiol.">
        <title>Novel thermophilic genera Geochorda gen. nov. and Carboxydochorda gen. nov. from the deep terrestrial subsurface reveal the ecophysiological diversity in the class Limnochordia.</title>
        <authorList>
            <person name="Karnachuk O.V."/>
            <person name="Lukina A.P."/>
            <person name="Avakyan M.R."/>
            <person name="Kadnikov V.V."/>
            <person name="Begmatov S."/>
            <person name="Beletsky A.V."/>
            <person name="Vlasova K.G."/>
            <person name="Novikov A.A."/>
            <person name="Shcherbakova V.A."/>
            <person name="Mardanov A.V."/>
            <person name="Ravin N.V."/>
        </authorList>
    </citation>
    <scope>NUCLEOTIDE SEQUENCE [LARGE SCALE GENOMIC DNA]</scope>
    <source>
        <strain evidence="1 2">L945</strain>
    </source>
</reference>